<proteinExistence type="predicted"/>
<dbReference type="Pfam" id="PF00651">
    <property type="entry name" value="BTB"/>
    <property type="match status" value="1"/>
</dbReference>
<dbReference type="InterPro" id="IPR011333">
    <property type="entry name" value="SKP1/BTB/POZ_sf"/>
</dbReference>
<protein>
    <submittedName>
        <fullName evidence="3">BTB domain-containing protein</fullName>
    </submittedName>
</protein>
<dbReference type="WBParaSite" id="PSU_v2.g8482.t1">
    <property type="protein sequence ID" value="PSU_v2.g8482.t1"/>
    <property type="gene ID" value="PSU_v2.g8482"/>
</dbReference>
<dbReference type="AlphaFoldDB" id="A0A914Z9J7"/>
<dbReference type="PANTHER" id="PTHR22744">
    <property type="entry name" value="HELIX LOOP HELIX PROTEIN 21-RELATED"/>
    <property type="match status" value="1"/>
</dbReference>
<name>A0A914Z9J7_9BILA</name>
<dbReference type="Gene3D" id="3.30.710.10">
    <property type="entry name" value="Potassium Channel Kv1.1, Chain A"/>
    <property type="match status" value="1"/>
</dbReference>
<keyword evidence="2" id="KW-1185">Reference proteome</keyword>
<organism evidence="2 3">
    <name type="scientific">Panagrolaimus superbus</name>
    <dbReference type="NCBI Taxonomy" id="310955"/>
    <lineage>
        <taxon>Eukaryota</taxon>
        <taxon>Metazoa</taxon>
        <taxon>Ecdysozoa</taxon>
        <taxon>Nematoda</taxon>
        <taxon>Chromadorea</taxon>
        <taxon>Rhabditida</taxon>
        <taxon>Tylenchina</taxon>
        <taxon>Panagrolaimomorpha</taxon>
        <taxon>Panagrolaimoidea</taxon>
        <taxon>Panagrolaimidae</taxon>
        <taxon>Panagrolaimus</taxon>
    </lineage>
</organism>
<evidence type="ECO:0000313" key="3">
    <source>
        <dbReference type="WBParaSite" id="PSU_v2.g8482.t1"/>
    </source>
</evidence>
<evidence type="ECO:0000313" key="2">
    <source>
        <dbReference type="Proteomes" id="UP000887577"/>
    </source>
</evidence>
<sequence length="98" mass="11475">MNVFLAENVEYLLELGDKFQIQFVMDVCEKFLQTTTEIQCIQKLVWADTYAFSNLHHACIQSLDSLNAFKRLKSHEEYRKISDTTKAALYEKLIKLLP</sequence>
<dbReference type="PANTHER" id="PTHR22744:SF14">
    <property type="entry name" value="BTB DOMAIN-CONTAINING PROTEIN-RELATED"/>
    <property type="match status" value="1"/>
</dbReference>
<dbReference type="Proteomes" id="UP000887577">
    <property type="component" value="Unplaced"/>
</dbReference>
<accession>A0A914Z9J7</accession>
<feature type="domain" description="BTB" evidence="1">
    <location>
        <begin position="6"/>
        <end position="35"/>
    </location>
</feature>
<evidence type="ECO:0000259" key="1">
    <source>
        <dbReference type="Pfam" id="PF00651"/>
    </source>
</evidence>
<reference evidence="3" key="1">
    <citation type="submission" date="2022-11" db="UniProtKB">
        <authorList>
            <consortium name="WormBaseParasite"/>
        </authorList>
    </citation>
    <scope>IDENTIFICATION</scope>
</reference>
<dbReference type="InterPro" id="IPR000210">
    <property type="entry name" value="BTB/POZ_dom"/>
</dbReference>